<feature type="compositionally biased region" description="Polar residues" evidence="1">
    <location>
        <begin position="2224"/>
        <end position="2238"/>
    </location>
</feature>
<dbReference type="GO" id="GO:0005634">
    <property type="term" value="C:nucleus"/>
    <property type="evidence" value="ECO:0007669"/>
    <property type="project" value="TreeGrafter"/>
</dbReference>
<dbReference type="Gene3D" id="3.30.1010.10">
    <property type="entry name" value="Phosphatidylinositol 3-kinase Catalytic Subunit, Chain A, domain 4"/>
    <property type="match status" value="1"/>
</dbReference>
<feature type="region of interest" description="Disordered" evidence="1">
    <location>
        <begin position="3837"/>
        <end position="3954"/>
    </location>
</feature>
<comment type="caution">
    <text evidence="3">The sequence shown here is derived from an EMBL/GenBank/DDBJ whole genome shotgun (WGS) entry which is preliminary data.</text>
</comment>
<evidence type="ECO:0000256" key="1">
    <source>
        <dbReference type="SAM" id="MobiDB-lite"/>
    </source>
</evidence>
<name>A0A8T0DT87_9TREM</name>
<accession>A0A8T0DT87</accession>
<feature type="compositionally biased region" description="Polar residues" evidence="1">
    <location>
        <begin position="2200"/>
        <end position="2209"/>
    </location>
</feature>
<organism evidence="3 4">
    <name type="scientific">Paragonimus westermani</name>
    <dbReference type="NCBI Taxonomy" id="34504"/>
    <lineage>
        <taxon>Eukaryota</taxon>
        <taxon>Metazoa</taxon>
        <taxon>Spiralia</taxon>
        <taxon>Lophotrochozoa</taxon>
        <taxon>Platyhelminthes</taxon>
        <taxon>Trematoda</taxon>
        <taxon>Digenea</taxon>
        <taxon>Plagiorchiida</taxon>
        <taxon>Troglotremata</taxon>
        <taxon>Troglotrematidae</taxon>
        <taxon>Paragonimus</taxon>
    </lineage>
</organism>
<keyword evidence="4" id="KW-1185">Reference proteome</keyword>
<dbReference type="InterPro" id="IPR046804">
    <property type="entry name" value="DNA-PKcs_N"/>
</dbReference>
<dbReference type="InterPro" id="IPR011009">
    <property type="entry name" value="Kinase-like_dom_sf"/>
</dbReference>
<dbReference type="Proteomes" id="UP000699462">
    <property type="component" value="Unassembled WGS sequence"/>
</dbReference>
<protein>
    <recommendedName>
        <fullName evidence="2">PI3K/PI4K catalytic domain-containing protein</fullName>
    </recommendedName>
</protein>
<feature type="domain" description="PI3K/PI4K catalytic" evidence="2">
    <location>
        <begin position="3553"/>
        <end position="4145"/>
    </location>
</feature>
<dbReference type="InterPro" id="IPR000403">
    <property type="entry name" value="PI3/4_kinase_cat_dom"/>
</dbReference>
<dbReference type="EMBL" id="JTDF01001168">
    <property type="protein sequence ID" value="KAF8570392.1"/>
    <property type="molecule type" value="Genomic_DNA"/>
</dbReference>
<reference evidence="3 4" key="1">
    <citation type="submission" date="2019-07" db="EMBL/GenBank/DDBJ databases">
        <title>Annotation for the trematode Paragonimus westermani.</title>
        <authorList>
            <person name="Choi Y.-J."/>
        </authorList>
    </citation>
    <scope>NUCLEOTIDE SEQUENCE [LARGE SCALE GENOMIC DNA]</scope>
    <source>
        <strain evidence="3">180907_Pwestermani</strain>
    </source>
</reference>
<dbReference type="GO" id="GO:0000723">
    <property type="term" value="P:telomere maintenance"/>
    <property type="evidence" value="ECO:0007669"/>
    <property type="project" value="TreeGrafter"/>
</dbReference>
<dbReference type="InterPro" id="IPR050517">
    <property type="entry name" value="DDR_Repair_Kinase"/>
</dbReference>
<evidence type="ECO:0000259" key="2">
    <source>
        <dbReference type="PROSITE" id="PS50290"/>
    </source>
</evidence>
<proteinExistence type="predicted"/>
<gene>
    <name evidence="3" type="ORF">P879_02155</name>
</gene>
<feature type="compositionally biased region" description="Polar residues" evidence="1">
    <location>
        <begin position="3853"/>
        <end position="3870"/>
    </location>
</feature>
<dbReference type="OrthoDB" id="431717at2759"/>
<feature type="compositionally biased region" description="Polar residues" evidence="1">
    <location>
        <begin position="2246"/>
        <end position="2260"/>
    </location>
</feature>
<evidence type="ECO:0000313" key="4">
    <source>
        <dbReference type="Proteomes" id="UP000699462"/>
    </source>
</evidence>
<dbReference type="Pfam" id="PF20500">
    <property type="entry name" value="DNA-PKcs_N"/>
    <property type="match status" value="1"/>
</dbReference>
<feature type="compositionally biased region" description="Pro residues" evidence="1">
    <location>
        <begin position="3891"/>
        <end position="3920"/>
    </location>
</feature>
<dbReference type="PANTHER" id="PTHR11139">
    <property type="entry name" value="ATAXIA TELANGIECTASIA MUTATED ATM -RELATED"/>
    <property type="match status" value="1"/>
</dbReference>
<dbReference type="PANTHER" id="PTHR11139:SF68">
    <property type="entry name" value="DNA-DEPENDENT PROTEIN KINASE CATALYTIC SUBUNIT"/>
    <property type="match status" value="1"/>
</dbReference>
<dbReference type="GO" id="GO:0006303">
    <property type="term" value="P:double-strand break repair via nonhomologous end joining"/>
    <property type="evidence" value="ECO:0007669"/>
    <property type="project" value="InterPro"/>
</dbReference>
<dbReference type="SUPFAM" id="SSF56112">
    <property type="entry name" value="Protein kinase-like (PK-like)"/>
    <property type="match status" value="1"/>
</dbReference>
<sequence>MQTVLRLIRRLDLNYTVCTFEEFPGNEEMMGPDKPTETESCGLGAQLDFAEVQALVEEPSGLVSFRSPKDIVLFVNLVDLVEGLFDGTFSKYLVPFLPELIKVTVAMVGRFPLLAGFYKVLQLFVTAGVHSGFFRDDFVDDLPLLSITHDEWLTTRQCLVQFVSGLSTLQAPALALNISTGQLWTDLRMNQLQFVFSLPAIIFIPSLISPEFHDQGVQEFAKRVYPKLGSGLSVKTQFLSVLYPALRRMLTSPNTSSIVIHSQSFKTPLASYYDRLIRGDRKTRQNFVQTLRLLNRIQTLQIASHELDDTCTTAVKPGRFGGQHNLRAQVQLLRLLSKLGGPLLSFEHYLLVESAANAPKSVNRSVRNSSDAFRFCVPFTDIRIYLVLTDPHLVEVVSHEVYQTDGAGLIAAAEYLHALIRYMVGRLANVTQPFRRFVQPSNFHSDLIDSLTSSEVIGQGDGHLFQSTAAAGSTSQSETDYPSATGDLGLWRRLILICFRLAINKQVHRKLNCKKLEVNHISMFYWHSFLSASTNSDLESLQNLAALCLRTFLICSTCRASAPPGASANQLQQVNSKICTQSNYLLFERLLDQTLFALRRLHSQSDLGPLTALNKTLLPIMCQDPNLVGIHVFEVLDTLLVALDTLHSEHTILGSCSTVALCADNGTVLYDLLAKTIRRVVRIVLLRSRNLPLGSRLIDESSAEYRKPALARACEPKKARLDAPSSSRSAMESATSSNLPYTCRCPKGWREASLHACFWALFGRVTKPTSLQPSSQSGSERHQLCLELSLKVAHLLSPSSNDRGPPDATCVLTSQPSSSQLFFQSLPDKSIVSAIVQRNPEPVLFVQTMLTKKLSAYRLLHPHDQSETDAVASFTGIGNSSVKLNPSRLCHIFASLADCLKNESTPKQLLAVDTFGPMILETFTQVKIVEYLLDCLLSTSTGTSSRVVCTVLGSDALLRLLLFGETDVKHTVWKPQQQSRALLTTTVLLRRIRALATNPVDSPDLTAAISLMNSCLDMCLTVESGTRNHKTTSKPSEPTGLSPRLVELVLSEWQTTFDVLLNRPSCDQKCSSLVDLISLIENLLLLGSKTRLLDMLSVLIPGRVSHPRNESHPESISSATALLEQQTVCTTVSSTLQTLLATQLPISNVEFTQDKSKAMEYENVFLSLLACLELTGSCEVLQALVIPFCRETDHPMDRNLYTSLQKTMTRFGSHLAVYFSQHPMNSFVSLSSLLLCSHRSSVFAQLACLELCYTLIAPIHSSSVEDNSSALQTDYLRRVQDKFLFPLLLFCSHNALESFATKHVIEWINILQKATSQQEPKLADSVSRLLAAELCLNLFGLIYNRLPKQCTHDKDAQLVNIVWRANESPQSVPDCKGVELTRSVMNCNRLSPCLFTRLLPDSTEFPFHLPEQHPILVRGRFLNVPEILWSDNDFDVLDSHRNSSLSTRASERPTDRTSYTVTSEKTLFEGSTLALELHRFDHLAGTQVLVRYFHSFMKLSRSPYRPNLATLICQQASWLAQYRTDKPMLSQESSYFDNTMHEILKSKHFRQPPGVRLVEDSVNCEPLMASFTGFLKRLYQLRAAPDSNQAFLPHGQPWFTIISRFLLANPVGVVTCSIQSPTFTTLFTDLCLTLASWADQSQPRRVVPCTPEECLLGTQLLSMFVVHLGSLEEKAGTVPSSAPKRSTSLSRRGLVDLFELLVDCWGEVLKPPYQAFFNEFNRTDVTPNQLLVTLELFRIVLRSDMICRLEDANPYLECFANALSSSLEHPNKDVSNAAFTICALFLDRFQQPLVTIPSATVASDTSTTVDHVNSLQQPHIEPSSLQPLAGQLWTKVVRLNSQQGVINSSLTSPRWDSLNVSSGLFGAVCQAAICWEPLRPRVLQLVSVTSQCLHSDSSSLHSLLNLLRHFMLASSTPSELDLNIIMHCLFSTDKIDLSSSKLEQHFFNLLSTKTSDIVELGLTVGAEWINLLTRYSDRSIPFTIYKPYINSILRTALRCLDVSRPKSVHAAAYQVFMAAWKCAVKLTFTEELLLAKFGMLFGLSVESDTELSTEVRSFFSRNCLPADTLDRAVRILADCGAVGSIQESLPEEDVDWFRDLVGQFFHSLLSACVGLVLEPATLTAEYNQPFFDQPLDPGVSFGQLNLPDPLCATTFDLDPTLASLAPLFITQTALPEVHLTSRANTLAPVSSTIALLTEPTDGTQLTQPVVGNRNHRTTRHDPSPTVSSISATLTSLENSRQKVESGETSSDEPYNRSSHQLRVARIQKRLNARDLTQLEPSSVKSPQKTTRQIFREQAVARHRAELRFTSLSARVHRSFGQSTSVPIKTYRYGALPDVETVTPSSIIEPLNRLAAVSSPMSHALFVQLFSSLLRTNLSPDVRKHSVSQQLSHSLNELLHLACQLVTFSDSTLAVQSVVSACCALLSQLLGAFWPGPVTVPQDVPVSLDSTVIATSALLSNLESDAIVLLEWLFISGDVSNLCVNQESQQSDTSEHWWADPFELRVFPKPSDSLPHLLQGSTGDVATASVVWWDLVRLYRSLGRFDDVIGWLRDRWVEGTPLLRHIGYALVTIGLPNYTAARLAFEEILETTQLWDDCPPYMDSGLQSLCRDCLLTCLDRMTHWEDLDRLAASNLKTLAIDMSFRDPNPSVELCNPDQIPFSSVWPSLYSEPSMIESVLPSLFKARLKRVQEAMICSHIEDSIDTSDLEASGIDLNDLVESALQHDGIRAILEARFAEELSLFFCWKDDFVRAQYFCDQAFNHCALVRYFPTIFELCNRIVYLVTGAFLLFTSLHFFSRFLSRVYATYKELGDCRKSNSHTSMIALSRSQVLTELGEFLHLAKEVNITLPSIQHLAQTWTMRSPHPTLCPLSVWNDVVLNRLFYLTILCSKLSSCASSDADDNSSACARFLDETVLKLRMVEAEASIAQALPALALNQLKSIRVLAQHDPLEISDNTNTRSDPIHTCWWWLRWCQAFADAWVTWTDEALVVNANLLSASSATSGSTAHQVYAWSDLVNGVANAGLHLVKCAVIKPQLVIDTGQATSTQFIYATKLGRLLSRLSLLVDLQSVKARDNCEVLSTMERLQSLRQQLALMPTSPIDSQWTTVPHNASEWVASYSSYFCSMASKAAVALYTQQLPHANGVPRVDGVAFSEPMIVLADFCDRKITEGTISTDESSNAPGTVFVRCFIEATLRAMRLGFRSGQLRFARALQLASTIPLLSAGVPSDLHNLFISMTSEIPSWMFLQWLDLLLAGLFVSTTVEPYLVQELIDRIATEYTHLALSSFVVITSACIEDNWSQSMSTDGTVGYSLDHISAIARPTIKKLFRLLSSSPLFNRFLEELSFLEEPRTVLKEWFSTRAKPLITRTVPGSDARRVVCEHYMTLIKRSFRRPVLTCLTDDDRAQLRPLAKKITYYYDNSTVFTKRGVHRQCAYRIARLCVGYRPPVATQTGYVWQRGFKLILTACAQVFGLDGDRLCDVTVEDFGHALKFVEEMLNKTTEVTNSRRLSDYSPWLAQFTAPEHPSGQELKMPVAAYTYDCSSRPSQSVLIYRVESSISSLASLRQPKLICLQGTDAKRYCWLVKAGEDLRQDARLQHLFTVTNHAFERAVDDSQVSSTVDAVTQSSSPVPLKTYAVVPMSCRLGLVQWLESTTTLLAFYKSVMQPSEMVIFKYVTHPLSFSHLQRSWSVLELVLLSCYVSIVASSWFPRQNRPVLREPVPLTPRRVRHFHKHLRHHGGYHASNAREDWKHYAYRIAHRRPRPVYVSPFESAYYPKLDEYEWVDDDALEGVPLVLQGTPVKVVKTPNLGLADLDQTPIHIETLHLLQRLLKSFRRPFKKRKRPSGSAHHIIISQAPTETISTVQSMSNACSPATDGATGTPRSAMPVQPVAAPVPSPPLAPAPAPPPPPNPAPAPVPPASPPQSVAPVSPRFEMPIGGSPSPPPVSSPPSGLSQTTLSMGTEQLQATLMPTVQQVPLALAPLLAEIGAILLASQPTIGAALGLTTGDLVHGAHAVAPVTLSQPKFSLAAAAPAMLGMPVSTMLPVSQMSTQTAVTGGDGSDNGITGSSQLQMLLQQQQQQQLQPDTKTIISMVPQTVLTLSTDDNGYDDEGHLVPYPSLHRTRTVRKRKKFVTRKLIRRAKDALMY</sequence>
<evidence type="ECO:0000313" key="3">
    <source>
        <dbReference type="EMBL" id="KAF8570392.1"/>
    </source>
</evidence>
<dbReference type="PROSITE" id="PS50290">
    <property type="entry name" value="PI3_4_KINASE_3"/>
    <property type="match status" value="1"/>
</dbReference>
<dbReference type="GO" id="GO:0004674">
    <property type="term" value="F:protein serine/threonine kinase activity"/>
    <property type="evidence" value="ECO:0007669"/>
    <property type="project" value="TreeGrafter"/>
</dbReference>
<feature type="region of interest" description="Disordered" evidence="1">
    <location>
        <begin position="2200"/>
        <end position="2261"/>
    </location>
</feature>